<comment type="caution">
    <text evidence="1">The sequence shown here is derived from an EMBL/GenBank/DDBJ whole genome shotgun (WGS) entry which is preliminary data.</text>
</comment>
<evidence type="ECO:0000313" key="1">
    <source>
        <dbReference type="EMBL" id="VEL16684.1"/>
    </source>
</evidence>
<reference evidence="1" key="1">
    <citation type="submission" date="2018-11" db="EMBL/GenBank/DDBJ databases">
        <authorList>
            <consortium name="Pathogen Informatics"/>
        </authorList>
    </citation>
    <scope>NUCLEOTIDE SEQUENCE</scope>
</reference>
<gene>
    <name evidence="1" type="ORF">PXEA_LOCUS10124</name>
</gene>
<dbReference type="Proteomes" id="UP000784294">
    <property type="component" value="Unassembled WGS sequence"/>
</dbReference>
<protein>
    <submittedName>
        <fullName evidence="1">Uncharacterized protein</fullName>
    </submittedName>
</protein>
<keyword evidence="2" id="KW-1185">Reference proteome</keyword>
<name>A0A448WP39_9PLAT</name>
<evidence type="ECO:0000313" key="2">
    <source>
        <dbReference type="Proteomes" id="UP000784294"/>
    </source>
</evidence>
<dbReference type="OrthoDB" id="15304at2759"/>
<dbReference type="AlphaFoldDB" id="A0A448WP39"/>
<accession>A0A448WP39</accession>
<dbReference type="EMBL" id="CAAALY010029482">
    <property type="protein sequence ID" value="VEL16684.1"/>
    <property type="molecule type" value="Genomic_DNA"/>
</dbReference>
<sequence length="141" mass="15717">MQQEMDYVWGIPSQQFDVGSSHDNYGSLLFGASGISSKMQIRDMTMSITLAESNAALREEKKRAALERRRRLMDQMASKQKAFANAHLKDLESAGNSSGSQHERSSSLKHKNQSYECVICQIAEENLEMVLLGVIVESGCK</sequence>
<proteinExistence type="predicted"/>
<organism evidence="1 2">
    <name type="scientific">Protopolystoma xenopodis</name>
    <dbReference type="NCBI Taxonomy" id="117903"/>
    <lineage>
        <taxon>Eukaryota</taxon>
        <taxon>Metazoa</taxon>
        <taxon>Spiralia</taxon>
        <taxon>Lophotrochozoa</taxon>
        <taxon>Platyhelminthes</taxon>
        <taxon>Monogenea</taxon>
        <taxon>Polyopisthocotylea</taxon>
        <taxon>Polystomatidea</taxon>
        <taxon>Polystomatidae</taxon>
        <taxon>Protopolystoma</taxon>
    </lineage>
</organism>